<proteinExistence type="predicted"/>
<sequence>MSLAPVTNEQVLVDDILIDIFKDCLQRWGPQGRRDFMVFNRKISERHSRLKAAFLRILRTFYGIVQLTKAKSLLSLCQTILFNPDRLRYIHTMCAVLGPTRPLFPAFPTSIYPEGYNPVLDCDDPITAKEVEGLAHVIQACSSFLRNLAIVTQRQYPALGEQFGRLSLQRVTSLEVPAWLFVKLTPGQVPSMTHLRVSVDMDDPRFGEPFLEYQDFRGFQQLEHLYIAYGNVLGHENSIQVHLFDIRVGGAVQVVAVECDEGDSTALERPTMLDYVAHPCVVLVMHDRCVEDEIDRLVSSQGFPQQPLLMERLNDMILGLSTDQCTCVWEPLKEKVASRWRDFEERYDDDEKAEVLASSELFVYM</sequence>
<comment type="caution">
    <text evidence="1">The sequence shown here is derived from an EMBL/GenBank/DDBJ whole genome shotgun (WGS) entry which is preliminary data.</text>
</comment>
<evidence type="ECO:0000313" key="1">
    <source>
        <dbReference type="EMBL" id="KAK7043035.1"/>
    </source>
</evidence>
<dbReference type="AlphaFoldDB" id="A0AAW0CXQ0"/>
<name>A0AAW0CXQ0_9AGAR</name>
<protein>
    <submittedName>
        <fullName evidence="1">Uncharacterized protein</fullName>
    </submittedName>
</protein>
<accession>A0AAW0CXQ0</accession>
<reference evidence="1 2" key="1">
    <citation type="submission" date="2024-01" db="EMBL/GenBank/DDBJ databases">
        <title>A draft genome for a cacao thread blight-causing isolate of Paramarasmius palmivorus.</title>
        <authorList>
            <person name="Baruah I.K."/>
            <person name="Bukari Y."/>
            <person name="Amoako-Attah I."/>
            <person name="Meinhardt L.W."/>
            <person name="Bailey B.A."/>
            <person name="Cohen S.P."/>
        </authorList>
    </citation>
    <scope>NUCLEOTIDE SEQUENCE [LARGE SCALE GENOMIC DNA]</scope>
    <source>
        <strain evidence="1 2">GH-12</strain>
    </source>
</reference>
<dbReference type="EMBL" id="JAYKXP010000030">
    <property type="protein sequence ID" value="KAK7043035.1"/>
    <property type="molecule type" value="Genomic_DNA"/>
</dbReference>
<evidence type="ECO:0000313" key="2">
    <source>
        <dbReference type="Proteomes" id="UP001383192"/>
    </source>
</evidence>
<gene>
    <name evidence="1" type="ORF">VNI00_008773</name>
</gene>
<organism evidence="1 2">
    <name type="scientific">Paramarasmius palmivorus</name>
    <dbReference type="NCBI Taxonomy" id="297713"/>
    <lineage>
        <taxon>Eukaryota</taxon>
        <taxon>Fungi</taxon>
        <taxon>Dikarya</taxon>
        <taxon>Basidiomycota</taxon>
        <taxon>Agaricomycotina</taxon>
        <taxon>Agaricomycetes</taxon>
        <taxon>Agaricomycetidae</taxon>
        <taxon>Agaricales</taxon>
        <taxon>Marasmiineae</taxon>
        <taxon>Marasmiaceae</taxon>
        <taxon>Paramarasmius</taxon>
    </lineage>
</organism>
<dbReference type="Proteomes" id="UP001383192">
    <property type="component" value="Unassembled WGS sequence"/>
</dbReference>
<keyword evidence="2" id="KW-1185">Reference proteome</keyword>